<dbReference type="Gene3D" id="3.40.50.450">
    <property type="match status" value="1"/>
</dbReference>
<dbReference type="EMBL" id="SCWD01000001">
    <property type="protein sequence ID" value="TDM04082.1"/>
    <property type="molecule type" value="Genomic_DNA"/>
</dbReference>
<sequence>MEQLNILVSKSLITLDQALDQNRNVYCIPGPVTSLYSEGSNLKIFEGAKMCLSAQDILEDFSIQKIK</sequence>
<reference evidence="2 3" key="1">
    <citation type="submission" date="2019-01" db="EMBL/GenBank/DDBJ databases">
        <title>Draft genome sequences of the type strains of six Macrococcus species.</title>
        <authorList>
            <person name="Mazhar S."/>
            <person name="Altermann E."/>
            <person name="Hill C."/>
            <person name="Mcauliffe O."/>
        </authorList>
    </citation>
    <scope>NUCLEOTIDE SEQUENCE [LARGE SCALE GENOMIC DNA]</scope>
    <source>
        <strain evidence="2 3">ATCC 51828</strain>
    </source>
</reference>
<feature type="domain" description="Smf/DprA SLOG" evidence="1">
    <location>
        <begin position="9"/>
        <end position="61"/>
    </location>
</feature>
<dbReference type="Proteomes" id="UP000295280">
    <property type="component" value="Unassembled WGS sequence"/>
</dbReference>
<dbReference type="Pfam" id="PF02481">
    <property type="entry name" value="DNA_processg_A"/>
    <property type="match status" value="1"/>
</dbReference>
<evidence type="ECO:0000313" key="3">
    <source>
        <dbReference type="Proteomes" id="UP000295280"/>
    </source>
</evidence>
<name>A0A9Q8CMM9_9STAP</name>
<dbReference type="RefSeq" id="WP_133416942.1">
    <property type="nucleotide sequence ID" value="NZ_SCWD01000001.1"/>
</dbReference>
<evidence type="ECO:0000259" key="1">
    <source>
        <dbReference type="Pfam" id="PF02481"/>
    </source>
</evidence>
<protein>
    <recommendedName>
        <fullName evidence="1">Smf/DprA SLOG domain-containing protein</fullName>
    </recommendedName>
</protein>
<accession>A0A9Q8CMM9</accession>
<proteinExistence type="predicted"/>
<dbReference type="OrthoDB" id="9785707at2"/>
<organism evidence="2 3">
    <name type="scientific">Macrococcus carouselicus</name>
    <dbReference type="NCBI Taxonomy" id="69969"/>
    <lineage>
        <taxon>Bacteria</taxon>
        <taxon>Bacillati</taxon>
        <taxon>Bacillota</taxon>
        <taxon>Bacilli</taxon>
        <taxon>Bacillales</taxon>
        <taxon>Staphylococcaceae</taxon>
        <taxon>Macrococcus</taxon>
    </lineage>
</organism>
<gene>
    <name evidence="2" type="ORF">ERX40_02625</name>
</gene>
<keyword evidence="3" id="KW-1185">Reference proteome</keyword>
<dbReference type="InterPro" id="IPR057666">
    <property type="entry name" value="DrpA_SLOG"/>
</dbReference>
<dbReference type="AlphaFoldDB" id="A0A9Q8CMM9"/>
<evidence type="ECO:0000313" key="2">
    <source>
        <dbReference type="EMBL" id="TDM04082.1"/>
    </source>
</evidence>
<comment type="caution">
    <text evidence="2">The sequence shown here is derived from an EMBL/GenBank/DDBJ whole genome shotgun (WGS) entry which is preliminary data.</text>
</comment>